<dbReference type="SMART" id="SM01234">
    <property type="entry name" value="Haemolytic"/>
    <property type="match status" value="1"/>
</dbReference>
<proteinExistence type="inferred from homology"/>
<organism evidence="1">
    <name type="scientific">Paulinella micropora</name>
    <dbReference type="NCBI Taxonomy" id="1928728"/>
    <lineage>
        <taxon>Eukaryota</taxon>
        <taxon>Sar</taxon>
        <taxon>Rhizaria</taxon>
        <taxon>Cercozoa</taxon>
        <taxon>Imbricatea</taxon>
        <taxon>Silicofilosea</taxon>
        <taxon>Euglyphida</taxon>
        <taxon>Paulinellidae</taxon>
        <taxon>Paulinella</taxon>
    </lineage>
</organism>
<dbReference type="EMBL" id="KX897545">
    <property type="protein sequence ID" value="APP88473.1"/>
    <property type="molecule type" value="Genomic_DNA"/>
</dbReference>
<dbReference type="PANTHER" id="PTHR33383">
    <property type="entry name" value="MEMBRANE PROTEIN INSERTION EFFICIENCY FACTOR-RELATED"/>
    <property type="match status" value="1"/>
</dbReference>
<accession>A0A1L5YCP3</accession>
<evidence type="ECO:0000313" key="1">
    <source>
        <dbReference type="EMBL" id="APP88473.1"/>
    </source>
</evidence>
<dbReference type="Pfam" id="PF01809">
    <property type="entry name" value="YidD"/>
    <property type="match status" value="1"/>
</dbReference>
<dbReference type="PANTHER" id="PTHR33383:SF1">
    <property type="entry name" value="MEMBRANE PROTEIN INSERTION EFFICIENCY FACTOR-RELATED"/>
    <property type="match status" value="1"/>
</dbReference>
<name>A0A1L5YCP3_9EUKA</name>
<gene>
    <name evidence="1" type="ORF">PCKR_708</name>
</gene>
<dbReference type="NCBIfam" id="TIGR00278">
    <property type="entry name" value="membrane protein insertion efficiency factor YidD"/>
    <property type="match status" value="1"/>
</dbReference>
<geneLocation type="plastid" evidence="1"/>
<dbReference type="AlphaFoldDB" id="A0A1L5YCP3"/>
<dbReference type="InterPro" id="IPR002696">
    <property type="entry name" value="Membr_insert_effic_factor_YidD"/>
</dbReference>
<dbReference type="HAMAP" id="MF_00386">
    <property type="entry name" value="UPF0161_YidD"/>
    <property type="match status" value="1"/>
</dbReference>
<reference evidence="1" key="1">
    <citation type="journal article" date="2017" name="Protist">
        <title>Diversity of the Photosynthetic Paulinella Species, with the Description of Paulinella micropora sp. nov. and the Chromatophore Genome Sequence for strain KR01.</title>
        <authorList>
            <person name="Lhee D."/>
            <person name="Yang E.C."/>
            <person name="Kim J.I."/>
            <person name="Nakayama T."/>
            <person name="Zuccarello G."/>
            <person name="Andersen R.A."/>
            <person name="Yoon H.S."/>
        </authorList>
    </citation>
    <scope>NUCLEOTIDE SEQUENCE</scope>
    <source>
        <strain evidence="1">KR01</strain>
    </source>
</reference>
<sequence length="94" mass="10815">MEGRFHPHALQHQSLTITCDDKCLSQLVIRIVEYYRHSLSPLLGPQCRFTPTCSSYCIEAIKSYGIWYGGNLTIRRLLRCHFLTPPGWDPVPPI</sequence>
<keyword evidence="1" id="KW-0934">Plastid</keyword>
<protein>
    <submittedName>
        <fullName evidence="1">Membrane protein insertion efficiency factor YidD</fullName>
    </submittedName>
</protein>